<sequence length="72" mass="8132">MVMVPVSATWPHPQNRATPEKQRMVATSDAYGTPPRHLMQHSKQPGKEQRTEELVITTHKGHSWSSSRSAEL</sequence>
<name>A0A4Z2GES4_9TELE</name>
<dbReference type="AlphaFoldDB" id="A0A4Z2GES4"/>
<evidence type="ECO:0000313" key="2">
    <source>
        <dbReference type="EMBL" id="TNN51879.1"/>
    </source>
</evidence>
<accession>A0A4Z2GES4</accession>
<feature type="compositionally biased region" description="Polar residues" evidence="1">
    <location>
        <begin position="63"/>
        <end position="72"/>
    </location>
</feature>
<comment type="caution">
    <text evidence="2">The sequence shown here is derived from an EMBL/GenBank/DDBJ whole genome shotgun (WGS) entry which is preliminary data.</text>
</comment>
<gene>
    <name evidence="2" type="ORF">EYF80_037905</name>
</gene>
<evidence type="ECO:0000313" key="3">
    <source>
        <dbReference type="Proteomes" id="UP000314294"/>
    </source>
</evidence>
<evidence type="ECO:0000256" key="1">
    <source>
        <dbReference type="SAM" id="MobiDB-lite"/>
    </source>
</evidence>
<feature type="region of interest" description="Disordered" evidence="1">
    <location>
        <begin position="1"/>
        <end position="72"/>
    </location>
</feature>
<dbReference type="EMBL" id="SRLO01000567">
    <property type="protein sequence ID" value="TNN51879.1"/>
    <property type="molecule type" value="Genomic_DNA"/>
</dbReference>
<proteinExistence type="predicted"/>
<keyword evidence="3" id="KW-1185">Reference proteome</keyword>
<protein>
    <submittedName>
        <fullName evidence="2">Uncharacterized protein</fullName>
    </submittedName>
</protein>
<organism evidence="2 3">
    <name type="scientific">Liparis tanakae</name>
    <name type="common">Tanaka's snailfish</name>
    <dbReference type="NCBI Taxonomy" id="230148"/>
    <lineage>
        <taxon>Eukaryota</taxon>
        <taxon>Metazoa</taxon>
        <taxon>Chordata</taxon>
        <taxon>Craniata</taxon>
        <taxon>Vertebrata</taxon>
        <taxon>Euteleostomi</taxon>
        <taxon>Actinopterygii</taxon>
        <taxon>Neopterygii</taxon>
        <taxon>Teleostei</taxon>
        <taxon>Neoteleostei</taxon>
        <taxon>Acanthomorphata</taxon>
        <taxon>Eupercaria</taxon>
        <taxon>Perciformes</taxon>
        <taxon>Cottioidei</taxon>
        <taxon>Cottales</taxon>
        <taxon>Liparidae</taxon>
        <taxon>Liparis</taxon>
    </lineage>
</organism>
<reference evidence="2 3" key="1">
    <citation type="submission" date="2019-03" db="EMBL/GenBank/DDBJ databases">
        <title>First draft genome of Liparis tanakae, snailfish: a comprehensive survey of snailfish specific genes.</title>
        <authorList>
            <person name="Kim W."/>
            <person name="Song I."/>
            <person name="Jeong J.-H."/>
            <person name="Kim D."/>
            <person name="Kim S."/>
            <person name="Ryu S."/>
            <person name="Song J.Y."/>
            <person name="Lee S.K."/>
        </authorList>
    </citation>
    <scope>NUCLEOTIDE SEQUENCE [LARGE SCALE GENOMIC DNA]</scope>
    <source>
        <tissue evidence="2">Muscle</tissue>
    </source>
</reference>
<dbReference type="Proteomes" id="UP000314294">
    <property type="component" value="Unassembled WGS sequence"/>
</dbReference>